<evidence type="ECO:0000259" key="8">
    <source>
        <dbReference type="PROSITE" id="PS50111"/>
    </source>
</evidence>
<dbReference type="Proteomes" id="UP000595254">
    <property type="component" value="Chromosome"/>
</dbReference>
<comment type="similarity">
    <text evidence="5">Belongs to the methyl-accepting chemotaxis (MCP) protein family.</text>
</comment>
<feature type="transmembrane region" description="Helical" evidence="7">
    <location>
        <begin position="166"/>
        <end position="187"/>
    </location>
</feature>
<dbReference type="Pfam" id="PF00015">
    <property type="entry name" value="MCPsignal"/>
    <property type="match status" value="1"/>
</dbReference>
<dbReference type="Pfam" id="PF00672">
    <property type="entry name" value="HAMP"/>
    <property type="match status" value="1"/>
</dbReference>
<dbReference type="SMART" id="SM00304">
    <property type="entry name" value="HAMP"/>
    <property type="match status" value="1"/>
</dbReference>
<feature type="domain" description="Methyl-accepting transducer" evidence="8">
    <location>
        <begin position="263"/>
        <end position="513"/>
    </location>
</feature>
<gene>
    <name evidence="10" type="ORF">I6J18_04730</name>
</gene>
<dbReference type="SMART" id="SM00283">
    <property type="entry name" value="MA"/>
    <property type="match status" value="1"/>
</dbReference>
<evidence type="ECO:0000256" key="2">
    <source>
        <dbReference type="ARBA" id="ARBA00022475"/>
    </source>
</evidence>
<dbReference type="InterPro" id="IPR004089">
    <property type="entry name" value="MCPsignal_dom"/>
</dbReference>
<dbReference type="PANTHER" id="PTHR32089:SF112">
    <property type="entry name" value="LYSOZYME-LIKE PROTEIN-RELATED"/>
    <property type="match status" value="1"/>
</dbReference>
<dbReference type="GO" id="GO:0005886">
    <property type="term" value="C:plasma membrane"/>
    <property type="evidence" value="ECO:0007669"/>
    <property type="project" value="UniProtKB-SubCell"/>
</dbReference>
<reference evidence="10 11" key="1">
    <citation type="submission" date="2021-01" db="EMBL/GenBank/DDBJ databases">
        <title>FDA dAtabase for Regulatory Grade micrObial Sequences (FDA-ARGOS): Supporting development and validation of Infectious Disease Dx tests.</title>
        <authorList>
            <person name="Nelson B."/>
            <person name="Plummer A."/>
            <person name="Tallon L."/>
            <person name="Sadzewicz L."/>
            <person name="Zhao X."/>
            <person name="Boylan J."/>
            <person name="Ott S."/>
            <person name="Bowen H."/>
            <person name="Vavikolanu K."/>
            <person name="Mehta A."/>
            <person name="Aluvathingal J."/>
            <person name="Nadendla S."/>
            <person name="Myers T."/>
            <person name="Yan Y."/>
            <person name="Sichtig H."/>
        </authorList>
    </citation>
    <scope>NUCLEOTIDE SEQUENCE [LARGE SCALE GENOMIC DNA]</scope>
    <source>
        <strain evidence="10 11">FDAARGOS_1161</strain>
    </source>
</reference>
<dbReference type="AlphaFoldDB" id="A0A974NNW7"/>
<evidence type="ECO:0000259" key="9">
    <source>
        <dbReference type="PROSITE" id="PS50885"/>
    </source>
</evidence>
<dbReference type="EMBL" id="CP068053">
    <property type="protein sequence ID" value="QQT01203.1"/>
    <property type="molecule type" value="Genomic_DNA"/>
</dbReference>
<keyword evidence="11" id="KW-1185">Reference proteome</keyword>
<keyword evidence="7" id="KW-0812">Transmembrane</keyword>
<proteinExistence type="inferred from homology"/>
<evidence type="ECO:0000256" key="5">
    <source>
        <dbReference type="ARBA" id="ARBA00029447"/>
    </source>
</evidence>
<keyword evidence="2" id="KW-1003">Cell membrane</keyword>
<evidence type="ECO:0000256" key="7">
    <source>
        <dbReference type="SAM" id="Phobius"/>
    </source>
</evidence>
<dbReference type="SUPFAM" id="SSF58104">
    <property type="entry name" value="Methyl-accepting chemotaxis protein (MCP) signaling domain"/>
    <property type="match status" value="1"/>
</dbReference>
<evidence type="ECO:0000313" key="10">
    <source>
        <dbReference type="EMBL" id="QQT01203.1"/>
    </source>
</evidence>
<protein>
    <submittedName>
        <fullName evidence="10">Methyl-accepting chemotaxis protein</fullName>
    </submittedName>
</protein>
<keyword evidence="4 6" id="KW-0807">Transducer</keyword>
<dbReference type="Gene3D" id="6.10.340.10">
    <property type="match status" value="1"/>
</dbReference>
<feature type="transmembrane region" description="Helical" evidence="7">
    <location>
        <begin position="7"/>
        <end position="30"/>
    </location>
</feature>
<dbReference type="PROSITE" id="PS50111">
    <property type="entry name" value="CHEMOTAXIS_TRANSDUC_2"/>
    <property type="match status" value="1"/>
</dbReference>
<comment type="subcellular location">
    <subcellularLocation>
        <location evidence="1">Cell membrane</location>
    </subcellularLocation>
</comment>
<dbReference type="Gene3D" id="1.10.287.950">
    <property type="entry name" value="Methyl-accepting chemotaxis protein"/>
    <property type="match status" value="1"/>
</dbReference>
<sequence>MTIKKKILLNSLIGLALSILMIAFIIFRMLSIQTSNQDYVKVLLTVGSLKAETNASMQSLNTFAFNMTDANKNIAINDLENTGATYKELDSILKEKQSRKVLKDAETKFKILQKEAIAALTESNASEVKRQSLRTKGIANDIYLLDLYTTKHYTYLEETMKSDIEFVIMFALIGSVIVAIITTLFILRMANKITNPLKKLAENAKEIAAGNLLVSHVDYKHNDELGVLNHSFTKMVDQLTSILTSVDTASQRIDQFAIEFEIEYHSLTESSNQVAVSTDELSRGTQSISEDLQSSVELVELMDKEFGKNVARAQQSAEYAHGTNEVISAGREAINEQKSLITKNIKATRTIEAATKDFSIYAGKIEDMAKAVSEIANQTNLLALNAAIEAARAGEAGKGFAVVSDEVRKLAEHSTQATKQIFETVNLIKNGLTSISSSVEVGVGITDQQNTNINRTLETFEHIEEKVTGISEALDHLVTGVDTSKKSNEHVLQNVESISAIVEETAAGSEEISASTIEQLHSITKVVEKVSSLKELTESLNRTISHFQLKK</sequence>
<evidence type="ECO:0000256" key="1">
    <source>
        <dbReference type="ARBA" id="ARBA00004236"/>
    </source>
</evidence>
<name>A0A974NNW7_PERPY</name>
<keyword evidence="7" id="KW-1133">Transmembrane helix</keyword>
<dbReference type="PANTHER" id="PTHR32089">
    <property type="entry name" value="METHYL-ACCEPTING CHEMOTAXIS PROTEIN MCPB"/>
    <property type="match status" value="1"/>
</dbReference>
<evidence type="ECO:0000256" key="3">
    <source>
        <dbReference type="ARBA" id="ARBA00023136"/>
    </source>
</evidence>
<dbReference type="KEGG" id="ppsr:I6J18_04730"/>
<keyword evidence="3 7" id="KW-0472">Membrane</keyword>
<evidence type="ECO:0000313" key="11">
    <source>
        <dbReference type="Proteomes" id="UP000595254"/>
    </source>
</evidence>
<evidence type="ECO:0000256" key="6">
    <source>
        <dbReference type="PROSITE-ProRule" id="PRU00284"/>
    </source>
</evidence>
<dbReference type="PROSITE" id="PS50885">
    <property type="entry name" value="HAMP"/>
    <property type="match status" value="1"/>
</dbReference>
<dbReference type="CDD" id="cd06225">
    <property type="entry name" value="HAMP"/>
    <property type="match status" value="1"/>
</dbReference>
<evidence type="ECO:0000256" key="4">
    <source>
        <dbReference type="ARBA" id="ARBA00023224"/>
    </source>
</evidence>
<accession>A0A974NNW7</accession>
<dbReference type="RefSeq" id="WP_201647929.1">
    <property type="nucleotide sequence ID" value="NZ_CP068053.1"/>
</dbReference>
<feature type="domain" description="HAMP" evidence="9">
    <location>
        <begin position="191"/>
        <end position="244"/>
    </location>
</feature>
<organism evidence="10 11">
    <name type="scientific">Peribacillus psychrosaccharolyticus</name>
    <name type="common">Bacillus psychrosaccharolyticus</name>
    <dbReference type="NCBI Taxonomy" id="1407"/>
    <lineage>
        <taxon>Bacteria</taxon>
        <taxon>Bacillati</taxon>
        <taxon>Bacillota</taxon>
        <taxon>Bacilli</taxon>
        <taxon>Bacillales</taxon>
        <taxon>Bacillaceae</taxon>
        <taxon>Peribacillus</taxon>
    </lineage>
</organism>
<dbReference type="InterPro" id="IPR003660">
    <property type="entry name" value="HAMP_dom"/>
</dbReference>
<dbReference type="GO" id="GO:0007165">
    <property type="term" value="P:signal transduction"/>
    <property type="evidence" value="ECO:0007669"/>
    <property type="project" value="UniProtKB-KW"/>
</dbReference>